<dbReference type="Pfam" id="PF09084">
    <property type="entry name" value="NMT1"/>
    <property type="match status" value="1"/>
</dbReference>
<organism evidence="5 6">
    <name type="scientific">Ktedonosporobacter rubrisoli</name>
    <dbReference type="NCBI Taxonomy" id="2509675"/>
    <lineage>
        <taxon>Bacteria</taxon>
        <taxon>Bacillati</taxon>
        <taxon>Chloroflexota</taxon>
        <taxon>Ktedonobacteria</taxon>
        <taxon>Ktedonobacterales</taxon>
        <taxon>Ktedonosporobacteraceae</taxon>
        <taxon>Ktedonosporobacter</taxon>
    </lineage>
</organism>
<evidence type="ECO:0000313" key="5">
    <source>
        <dbReference type="EMBL" id="QBD78656.1"/>
    </source>
</evidence>
<protein>
    <submittedName>
        <fullName evidence="5">Transporter substrate-binding domain-containing protein</fullName>
    </submittedName>
</protein>
<dbReference type="SUPFAM" id="SSF53850">
    <property type="entry name" value="Periplasmic binding protein-like II"/>
    <property type="match status" value="1"/>
</dbReference>
<comment type="subcellular location">
    <subcellularLocation>
        <location evidence="1">Periplasm</location>
    </subcellularLocation>
</comment>
<dbReference type="KEGG" id="kbs:EPA93_22775"/>
<dbReference type="PANTHER" id="PTHR30024">
    <property type="entry name" value="ALIPHATIC SULFONATES-BINDING PROTEIN-RELATED"/>
    <property type="match status" value="1"/>
</dbReference>
<gene>
    <name evidence="5" type="ORF">EPA93_22775</name>
</gene>
<evidence type="ECO:0000256" key="2">
    <source>
        <dbReference type="ARBA" id="ARBA00010742"/>
    </source>
</evidence>
<dbReference type="Proteomes" id="UP000290365">
    <property type="component" value="Chromosome"/>
</dbReference>
<evidence type="ECO:0000256" key="1">
    <source>
        <dbReference type="ARBA" id="ARBA00004418"/>
    </source>
</evidence>
<dbReference type="RefSeq" id="WP_129889709.1">
    <property type="nucleotide sequence ID" value="NZ_CP035758.1"/>
</dbReference>
<evidence type="ECO:0000313" key="6">
    <source>
        <dbReference type="Proteomes" id="UP000290365"/>
    </source>
</evidence>
<dbReference type="InterPro" id="IPR015168">
    <property type="entry name" value="SsuA/THI5"/>
</dbReference>
<reference evidence="5 6" key="1">
    <citation type="submission" date="2019-01" db="EMBL/GenBank/DDBJ databases">
        <title>Ktedonosporobacter rubrisoli SCAWS-G2.</title>
        <authorList>
            <person name="Huang Y."/>
            <person name="Yan B."/>
        </authorList>
    </citation>
    <scope>NUCLEOTIDE SEQUENCE [LARGE SCALE GENOMIC DNA]</scope>
    <source>
        <strain evidence="5 6">SCAWS-G2</strain>
    </source>
</reference>
<name>A0A4P6JUN0_KTERU</name>
<comment type="similarity">
    <text evidence="2">Belongs to the bacterial solute-binding protein SsuA/TauA family.</text>
</comment>
<dbReference type="SMART" id="SM00062">
    <property type="entry name" value="PBPb"/>
    <property type="match status" value="1"/>
</dbReference>
<dbReference type="Gene3D" id="3.40.190.10">
    <property type="entry name" value="Periplasmic binding protein-like II"/>
    <property type="match status" value="2"/>
</dbReference>
<keyword evidence="3" id="KW-0732">Signal</keyword>
<dbReference type="InterPro" id="IPR001638">
    <property type="entry name" value="Solute-binding_3/MltF_N"/>
</dbReference>
<dbReference type="AlphaFoldDB" id="A0A4P6JUN0"/>
<sequence>MYSPLFQLKVGSRAQPMVRTRPGSWPGISYLLTACILAAILVGCGSTNQSASSSARPVVTIGYMDNGAEPEVIAVAQKLFSKRMKADVQVKYFDSGPASLGAVASGALQFMTGIGNPPVVSAIARGVPLEVIWSQELFTTGEGLAVRSEAGIQSIKDLKGKNVGLVLGSTSEFALNALLTRAGVDPGSVHKLNMSPAAIRTAWSNHSIDAAYVWNPVFDAISHDHGKILATDQDIRQEAPIYSLSIVNSDWAKEHPELVKQFILAQNDAVTYYKEHPQDALQVIAKRAGIPVELARTEMEGYKIFGLTEQFDAEALGKGSTVSNSLVATSLKAAATFLQQKGSLPTIPDKLEQHVNPTYVESVITTK</sequence>
<accession>A0A4P6JUN0</accession>
<evidence type="ECO:0000256" key="3">
    <source>
        <dbReference type="ARBA" id="ARBA00022729"/>
    </source>
</evidence>
<dbReference type="GO" id="GO:0042597">
    <property type="term" value="C:periplasmic space"/>
    <property type="evidence" value="ECO:0007669"/>
    <property type="project" value="UniProtKB-SubCell"/>
</dbReference>
<evidence type="ECO:0000259" key="4">
    <source>
        <dbReference type="SMART" id="SM00062"/>
    </source>
</evidence>
<dbReference type="OrthoDB" id="9815602at2"/>
<dbReference type="GO" id="GO:0042918">
    <property type="term" value="P:alkanesulfonate transmembrane transport"/>
    <property type="evidence" value="ECO:0007669"/>
    <property type="project" value="TreeGrafter"/>
</dbReference>
<feature type="domain" description="Solute-binding protein family 3/N-terminal" evidence="4">
    <location>
        <begin position="58"/>
        <end position="280"/>
    </location>
</feature>
<dbReference type="PANTHER" id="PTHR30024:SF47">
    <property type="entry name" value="TAURINE-BINDING PERIPLASMIC PROTEIN"/>
    <property type="match status" value="1"/>
</dbReference>
<keyword evidence="6" id="KW-1185">Reference proteome</keyword>
<dbReference type="EMBL" id="CP035758">
    <property type="protein sequence ID" value="QBD78656.1"/>
    <property type="molecule type" value="Genomic_DNA"/>
</dbReference>
<proteinExistence type="inferred from homology"/>